<dbReference type="InParanoid" id="E2B6Q4"/>
<feature type="compositionally biased region" description="Basic and acidic residues" evidence="1">
    <location>
        <begin position="65"/>
        <end position="77"/>
    </location>
</feature>
<dbReference type="EMBL" id="GL446000">
    <property type="protein sequence ID" value="EFN88638.1"/>
    <property type="molecule type" value="Genomic_DNA"/>
</dbReference>
<proteinExistence type="predicted"/>
<organism evidence="3">
    <name type="scientific">Harpegnathos saltator</name>
    <name type="common">Jerdon's jumping ant</name>
    <dbReference type="NCBI Taxonomy" id="610380"/>
    <lineage>
        <taxon>Eukaryota</taxon>
        <taxon>Metazoa</taxon>
        <taxon>Ecdysozoa</taxon>
        <taxon>Arthropoda</taxon>
        <taxon>Hexapoda</taxon>
        <taxon>Insecta</taxon>
        <taxon>Pterygota</taxon>
        <taxon>Neoptera</taxon>
        <taxon>Endopterygota</taxon>
        <taxon>Hymenoptera</taxon>
        <taxon>Apocrita</taxon>
        <taxon>Aculeata</taxon>
        <taxon>Formicoidea</taxon>
        <taxon>Formicidae</taxon>
        <taxon>Ponerinae</taxon>
        <taxon>Ponerini</taxon>
        <taxon>Harpegnathos</taxon>
    </lineage>
</organism>
<accession>E2B6Q4</accession>
<dbReference type="AlphaFoldDB" id="E2B6Q4"/>
<name>E2B6Q4_HARSA</name>
<keyword evidence="3" id="KW-1185">Reference proteome</keyword>
<feature type="compositionally biased region" description="Basic residues" evidence="1">
    <location>
        <begin position="1"/>
        <end position="15"/>
    </location>
</feature>
<feature type="compositionally biased region" description="Acidic residues" evidence="1">
    <location>
        <begin position="38"/>
        <end position="47"/>
    </location>
</feature>
<reference evidence="2 3" key="1">
    <citation type="journal article" date="2010" name="Science">
        <title>Genomic comparison of the ants Camponotus floridanus and Harpegnathos saltator.</title>
        <authorList>
            <person name="Bonasio R."/>
            <person name="Zhang G."/>
            <person name="Ye C."/>
            <person name="Mutti N.S."/>
            <person name="Fang X."/>
            <person name="Qin N."/>
            <person name="Donahue G."/>
            <person name="Yang P."/>
            <person name="Li Q."/>
            <person name="Li C."/>
            <person name="Zhang P."/>
            <person name="Huang Z."/>
            <person name="Berger S.L."/>
            <person name="Reinberg D."/>
            <person name="Wang J."/>
            <person name="Liebig J."/>
        </authorList>
    </citation>
    <scope>NUCLEOTIDE SEQUENCE [LARGE SCALE GENOMIC DNA]</scope>
    <source>
        <strain evidence="2 3">R22 G/1</strain>
    </source>
</reference>
<protein>
    <submittedName>
        <fullName evidence="2">Uncharacterized protein</fullName>
    </submittedName>
</protein>
<evidence type="ECO:0000313" key="3">
    <source>
        <dbReference type="Proteomes" id="UP000008237"/>
    </source>
</evidence>
<feature type="compositionally biased region" description="Low complexity" evidence="1">
    <location>
        <begin position="16"/>
        <end position="28"/>
    </location>
</feature>
<evidence type="ECO:0000256" key="1">
    <source>
        <dbReference type="SAM" id="MobiDB-lite"/>
    </source>
</evidence>
<dbReference type="Proteomes" id="UP000008237">
    <property type="component" value="Unassembled WGS sequence"/>
</dbReference>
<feature type="region of interest" description="Disordered" evidence="1">
    <location>
        <begin position="1"/>
        <end position="99"/>
    </location>
</feature>
<evidence type="ECO:0000313" key="2">
    <source>
        <dbReference type="EMBL" id="EFN88638.1"/>
    </source>
</evidence>
<gene>
    <name evidence="2" type="ORF">EAI_10944</name>
</gene>
<sequence length="122" mass="11943">MPRRRTHPSCGRLRKAATAAAAKPLAQAGRLGGSGGGGDDDDDDDADAGSAVATTTLGTVYQAAERSEAAGVRDKSSSRGRQVGSIATPPLESSFKGNPTGGWLVGGGNAGGGGGYAALMVV</sequence>